<dbReference type="Gene3D" id="2.30.42.10">
    <property type="match status" value="1"/>
</dbReference>
<dbReference type="InterPro" id="IPR036236">
    <property type="entry name" value="Znf_C2H2_sf"/>
</dbReference>
<protein>
    <submittedName>
        <fullName evidence="8">Uncharacterized protein</fullName>
    </submittedName>
</protein>
<dbReference type="Proteomes" id="UP001627154">
    <property type="component" value="Unassembled WGS sequence"/>
</dbReference>
<dbReference type="GO" id="GO:0008270">
    <property type="term" value="F:zinc ion binding"/>
    <property type="evidence" value="ECO:0007669"/>
    <property type="project" value="UniProtKB-KW"/>
</dbReference>
<comment type="subcellular location">
    <subcellularLocation>
        <location evidence="1">Cytoplasm</location>
        <location evidence="1">Cytoskeleton</location>
    </subcellularLocation>
</comment>
<dbReference type="PROSITE" id="PS50157">
    <property type="entry name" value="ZINC_FINGER_C2H2_2"/>
    <property type="match status" value="1"/>
</dbReference>
<dbReference type="PROSITE" id="PS50106">
    <property type="entry name" value="PDZ"/>
    <property type="match status" value="1"/>
</dbReference>
<evidence type="ECO:0000256" key="4">
    <source>
        <dbReference type="PROSITE-ProRule" id="PRU00042"/>
    </source>
</evidence>
<feature type="domain" description="PDZ" evidence="6">
    <location>
        <begin position="311"/>
        <end position="384"/>
    </location>
</feature>
<keyword evidence="4" id="KW-0479">Metal-binding</keyword>
<evidence type="ECO:0000259" key="6">
    <source>
        <dbReference type="PROSITE" id="PS50106"/>
    </source>
</evidence>
<evidence type="ECO:0000256" key="5">
    <source>
        <dbReference type="SAM" id="MobiDB-lite"/>
    </source>
</evidence>
<dbReference type="Pfam" id="PF00595">
    <property type="entry name" value="PDZ"/>
    <property type="match status" value="1"/>
</dbReference>
<dbReference type="SUPFAM" id="SSF57667">
    <property type="entry name" value="beta-beta-alpha zinc fingers"/>
    <property type="match status" value="1"/>
</dbReference>
<dbReference type="SMART" id="SM00355">
    <property type="entry name" value="ZnF_C2H2"/>
    <property type="match status" value="1"/>
</dbReference>
<keyword evidence="4" id="KW-0863">Zinc-finger</keyword>
<dbReference type="PROSITE" id="PS00028">
    <property type="entry name" value="ZINC_FINGER_C2H2_1"/>
    <property type="match status" value="1"/>
</dbReference>
<keyword evidence="3" id="KW-0963">Cytoplasm</keyword>
<dbReference type="SMART" id="SM00228">
    <property type="entry name" value="PDZ"/>
    <property type="match status" value="1"/>
</dbReference>
<dbReference type="Gene3D" id="3.30.160.60">
    <property type="entry name" value="Classic Zinc Finger"/>
    <property type="match status" value="1"/>
</dbReference>
<dbReference type="AlphaFoldDB" id="A0ABD2XK24"/>
<evidence type="ECO:0000259" key="7">
    <source>
        <dbReference type="PROSITE" id="PS50157"/>
    </source>
</evidence>
<evidence type="ECO:0000313" key="9">
    <source>
        <dbReference type="Proteomes" id="UP001627154"/>
    </source>
</evidence>
<evidence type="ECO:0000256" key="3">
    <source>
        <dbReference type="ARBA" id="ARBA00023212"/>
    </source>
</evidence>
<organism evidence="8 9">
    <name type="scientific">Trichogramma kaykai</name>
    <dbReference type="NCBI Taxonomy" id="54128"/>
    <lineage>
        <taxon>Eukaryota</taxon>
        <taxon>Metazoa</taxon>
        <taxon>Ecdysozoa</taxon>
        <taxon>Arthropoda</taxon>
        <taxon>Hexapoda</taxon>
        <taxon>Insecta</taxon>
        <taxon>Pterygota</taxon>
        <taxon>Neoptera</taxon>
        <taxon>Endopterygota</taxon>
        <taxon>Hymenoptera</taxon>
        <taxon>Apocrita</taxon>
        <taxon>Proctotrupomorpha</taxon>
        <taxon>Chalcidoidea</taxon>
        <taxon>Trichogrammatidae</taxon>
        <taxon>Trichogramma</taxon>
    </lineage>
</organism>
<dbReference type="GO" id="GO:0005856">
    <property type="term" value="C:cytoskeleton"/>
    <property type="evidence" value="ECO:0007669"/>
    <property type="project" value="UniProtKB-SubCell"/>
</dbReference>
<dbReference type="InterPro" id="IPR036034">
    <property type="entry name" value="PDZ_sf"/>
</dbReference>
<feature type="compositionally biased region" description="Low complexity" evidence="5">
    <location>
        <begin position="189"/>
        <end position="207"/>
    </location>
</feature>
<feature type="compositionally biased region" description="Low complexity" evidence="5">
    <location>
        <begin position="246"/>
        <end position="259"/>
    </location>
</feature>
<dbReference type="SUPFAM" id="SSF50156">
    <property type="entry name" value="PDZ domain-like"/>
    <property type="match status" value="1"/>
</dbReference>
<accession>A0ABD2XK24</accession>
<comment type="similarity">
    <text evidence="2">Belongs to the syntrophin family.</text>
</comment>
<dbReference type="InterPro" id="IPR001478">
    <property type="entry name" value="PDZ"/>
</dbReference>
<dbReference type="InterPro" id="IPR015482">
    <property type="entry name" value="Syntrophin"/>
</dbReference>
<feature type="region of interest" description="Disordered" evidence="5">
    <location>
        <begin position="185"/>
        <end position="207"/>
    </location>
</feature>
<dbReference type="CDD" id="cd06801">
    <property type="entry name" value="PDZ_syntrophin-like"/>
    <property type="match status" value="1"/>
</dbReference>
<sequence length="538" mass="58894">MRVVNACTLRTVKRSGDIFAQKWDLLRHQKKVHEDRQDFACDNCGKKFGQRGHLLAHQKIVHEGRKDYECNDSDVIIYSKRNATSHKGSSSCNRSPQYVIRRDFRAQSSCRAVCEEIEMVELNGSSNSSGVGAAAAAASAAASSASSQSFNNHHLQHNLQHLPQSYHHHQGLAAMMGLSSVMSGGGASSAGSSSSSAATASSSISSRAGVLETQVRGQWYRVYVSLEDDYLSISLDESCDSSGSQASSIGDGASTATAGSSGGNNGLSNGNSSVGAAAASSSSNNNNNNAGDSCCLGDPDVPDSVANQKRTVRVVKSDNNGLGISIKGGKENKMPILISKIFKGMAADLTEQLYVGDAILAVNGEDLREATHDEAVKALKRAGKVRIRRRQSERRRVQRSTTRVCFKVNFDFYMRRRAHAHNIYLTFQAKILYPRGGYGDYFSFWRGCFKSVGADRPNDLWMYNTRSMGEEAALNYYSRIAAMIASKRLYTYLRTNASAITYIAIEPVIRYLCTCTYIERHYHPNERGREFLPVCRVL</sequence>
<evidence type="ECO:0000256" key="1">
    <source>
        <dbReference type="ARBA" id="ARBA00004245"/>
    </source>
</evidence>
<keyword evidence="4" id="KW-0862">Zinc</keyword>
<evidence type="ECO:0000256" key="2">
    <source>
        <dbReference type="ARBA" id="ARBA00010798"/>
    </source>
</evidence>
<dbReference type="EMBL" id="JBJJXI010000020">
    <property type="protein sequence ID" value="KAL3405571.1"/>
    <property type="molecule type" value="Genomic_DNA"/>
</dbReference>
<dbReference type="PANTHER" id="PTHR10554">
    <property type="entry name" value="SYNTROPHIN"/>
    <property type="match status" value="1"/>
</dbReference>
<dbReference type="PANTHER" id="PTHR10554:SF12">
    <property type="entry name" value="IP02644P"/>
    <property type="match status" value="1"/>
</dbReference>
<feature type="region of interest" description="Disordered" evidence="5">
    <location>
        <begin position="243"/>
        <end position="285"/>
    </location>
</feature>
<comment type="caution">
    <text evidence="8">The sequence shown here is derived from an EMBL/GenBank/DDBJ whole genome shotgun (WGS) entry which is preliminary data.</text>
</comment>
<keyword evidence="3" id="KW-0206">Cytoskeleton</keyword>
<feature type="domain" description="C2H2-type" evidence="7">
    <location>
        <begin position="39"/>
        <end position="67"/>
    </location>
</feature>
<name>A0ABD2XK24_9HYME</name>
<keyword evidence="9" id="KW-1185">Reference proteome</keyword>
<proteinExistence type="inferred from homology"/>
<evidence type="ECO:0000313" key="8">
    <source>
        <dbReference type="EMBL" id="KAL3405571.1"/>
    </source>
</evidence>
<gene>
    <name evidence="8" type="ORF">TKK_001953</name>
</gene>
<dbReference type="InterPro" id="IPR013087">
    <property type="entry name" value="Znf_C2H2_type"/>
</dbReference>
<reference evidence="8 9" key="1">
    <citation type="journal article" date="2024" name="bioRxiv">
        <title>A reference genome for Trichogramma kaykai: A tiny desert-dwelling parasitoid wasp with competing sex-ratio distorters.</title>
        <authorList>
            <person name="Culotta J."/>
            <person name="Lindsey A.R."/>
        </authorList>
    </citation>
    <scope>NUCLEOTIDE SEQUENCE [LARGE SCALE GENOMIC DNA]</scope>
    <source>
        <strain evidence="8 9">KSX58</strain>
    </source>
</reference>
<feature type="compositionally biased region" description="Low complexity" evidence="5">
    <location>
        <begin position="266"/>
        <end position="285"/>
    </location>
</feature>